<protein>
    <recommendedName>
        <fullName evidence="3">Probable multidrug resistance protein NorM</fullName>
    </recommendedName>
    <alternativeName>
        <fullName evidence="5">Multidrug-efflux transporter</fullName>
    </alternativeName>
</protein>
<feature type="transmembrane region" description="Helical" evidence="6">
    <location>
        <begin position="136"/>
        <end position="159"/>
    </location>
</feature>
<feature type="transmembrane region" description="Helical" evidence="6">
    <location>
        <begin position="411"/>
        <end position="436"/>
    </location>
</feature>
<reference evidence="7" key="1">
    <citation type="submission" date="2022-02" db="EMBL/GenBank/DDBJ databases">
        <title>Corynebacterium sp. from urogenital microbiome.</title>
        <authorList>
            <person name="Cappelli E.A."/>
            <person name="Ribeiro T.G."/>
            <person name="Peixe L."/>
        </authorList>
    </citation>
    <scope>NUCLEOTIDE SEQUENCE</scope>
    <source>
        <strain evidence="7">C8Ua_174</strain>
    </source>
</reference>
<dbReference type="GO" id="GO:0005886">
    <property type="term" value="C:plasma membrane"/>
    <property type="evidence" value="ECO:0007669"/>
    <property type="project" value="TreeGrafter"/>
</dbReference>
<dbReference type="PANTHER" id="PTHR43298:SF2">
    <property type="entry name" value="FMN_FAD EXPORTER YEEO-RELATED"/>
    <property type="match status" value="1"/>
</dbReference>
<keyword evidence="6" id="KW-0472">Membrane</keyword>
<dbReference type="InterPro" id="IPR050222">
    <property type="entry name" value="MATE_MdtK"/>
</dbReference>
<keyword evidence="8" id="KW-1185">Reference proteome</keyword>
<evidence type="ECO:0000256" key="2">
    <source>
        <dbReference type="ARBA" id="ARBA00010199"/>
    </source>
</evidence>
<feature type="transmembrane region" description="Helical" evidence="6">
    <location>
        <begin position="293"/>
        <end position="316"/>
    </location>
</feature>
<feature type="transmembrane region" description="Helical" evidence="6">
    <location>
        <begin position="372"/>
        <end position="391"/>
    </location>
</feature>
<evidence type="ECO:0000256" key="6">
    <source>
        <dbReference type="SAM" id="Phobius"/>
    </source>
</evidence>
<feature type="transmembrane region" description="Helical" evidence="6">
    <location>
        <begin position="448"/>
        <end position="469"/>
    </location>
</feature>
<evidence type="ECO:0000256" key="1">
    <source>
        <dbReference type="ARBA" id="ARBA00003408"/>
    </source>
</evidence>
<proteinExistence type="inferred from homology"/>
<organism evidence="7 8">
    <name type="scientific">Corynebacterium evansiae</name>
    <dbReference type="NCBI Taxonomy" id="2913499"/>
    <lineage>
        <taxon>Bacteria</taxon>
        <taxon>Bacillati</taxon>
        <taxon>Actinomycetota</taxon>
        <taxon>Actinomycetes</taxon>
        <taxon>Mycobacteriales</taxon>
        <taxon>Corynebacteriaceae</taxon>
        <taxon>Corynebacterium</taxon>
    </lineage>
</organism>
<evidence type="ECO:0000256" key="3">
    <source>
        <dbReference type="ARBA" id="ARBA00020268"/>
    </source>
</evidence>
<feature type="transmembrane region" description="Helical" evidence="6">
    <location>
        <begin position="475"/>
        <end position="497"/>
    </location>
</feature>
<accession>A0A9X3RG53</accession>
<evidence type="ECO:0000313" key="8">
    <source>
        <dbReference type="Proteomes" id="UP001146469"/>
    </source>
</evidence>
<dbReference type="InterPro" id="IPR002528">
    <property type="entry name" value="MATE_fam"/>
</dbReference>
<feature type="transmembrane region" description="Helical" evidence="6">
    <location>
        <begin position="204"/>
        <end position="227"/>
    </location>
</feature>
<evidence type="ECO:0000256" key="4">
    <source>
        <dbReference type="ARBA" id="ARBA00022448"/>
    </source>
</evidence>
<feature type="transmembrane region" description="Helical" evidence="6">
    <location>
        <begin position="328"/>
        <end position="351"/>
    </location>
</feature>
<gene>
    <name evidence="7" type="ORF">L8V00_08350</name>
</gene>
<dbReference type="EMBL" id="JAKMUT010000007">
    <property type="protein sequence ID" value="MCZ9290210.1"/>
    <property type="molecule type" value="Genomic_DNA"/>
</dbReference>
<comment type="caution">
    <text evidence="7">The sequence shown here is derived from an EMBL/GenBank/DDBJ whole genome shotgun (WGS) entry which is preliminary data.</text>
</comment>
<dbReference type="GO" id="GO:0042910">
    <property type="term" value="F:xenobiotic transmembrane transporter activity"/>
    <property type="evidence" value="ECO:0007669"/>
    <property type="project" value="InterPro"/>
</dbReference>
<evidence type="ECO:0000313" key="7">
    <source>
        <dbReference type="EMBL" id="MCZ9290210.1"/>
    </source>
</evidence>
<feature type="transmembrane region" description="Helical" evidence="6">
    <location>
        <begin position="171"/>
        <end position="192"/>
    </location>
</feature>
<dbReference type="Proteomes" id="UP001146469">
    <property type="component" value="Unassembled WGS sequence"/>
</dbReference>
<feature type="transmembrane region" description="Helical" evidence="6">
    <location>
        <begin position="64"/>
        <end position="84"/>
    </location>
</feature>
<sequence>MGTSYVIARWGKPNFAKFNTSFMVEGKVVPGATSQKLNRQILALSLPLAGTQLANIAISTTDTFMMGQLSLGALAGGGLAVVWFNQIRTMAVGLLTPLGNRIASAHSLYESKSRERADSELSAATLQREIRNLSRAGWLLATVSGLVGALVLMAIAYALPFFGQSAEISSAATSMMWLLAPGLVPCLWFQVSRQFCVGLGKPKSLLHITVAMIVVNAALNYALGFGFGPFPALGLLGIGLSTTLVHLLSALIYLRITIRDPDLSTFLALDFWSADGDTMHGRLRHLVRTQLRLGLPVSATYGAEAGMFSVLAMVMGSFGTEALAAHNVVYQITFIVFQIGVGFSHGSSILVSRAWGLNDNSLARQVGIRTQTMMAAIVAVASVSFLCAPRLVLSPFISSSEKSNATETLSIALGLLAIGAVMEFVDTAQNIAIGLLRGISDTTTGLKASLTGYWIIGLPAALILAFPIGLGPHGVWWGLVIGLASSSIILWRAFLLATRKDLTVKL</sequence>
<dbReference type="AlphaFoldDB" id="A0A9X3RG53"/>
<feature type="transmembrane region" description="Helical" evidence="6">
    <location>
        <begin position="233"/>
        <end position="254"/>
    </location>
</feature>
<keyword evidence="6" id="KW-0812">Transmembrane</keyword>
<comment type="function">
    <text evidence="1">Multidrug efflux pump.</text>
</comment>
<keyword evidence="4" id="KW-0813">Transport</keyword>
<evidence type="ECO:0000256" key="5">
    <source>
        <dbReference type="ARBA" id="ARBA00031636"/>
    </source>
</evidence>
<dbReference type="PANTHER" id="PTHR43298">
    <property type="entry name" value="MULTIDRUG RESISTANCE PROTEIN NORM-RELATED"/>
    <property type="match status" value="1"/>
</dbReference>
<feature type="transmembrane region" description="Helical" evidence="6">
    <location>
        <begin position="41"/>
        <end position="58"/>
    </location>
</feature>
<keyword evidence="6" id="KW-1133">Transmembrane helix</keyword>
<comment type="similarity">
    <text evidence="2">Belongs to the multi antimicrobial extrusion (MATE) (TC 2.A.66.1) family.</text>
</comment>
<name>A0A9X3RG53_9CORY</name>
<dbReference type="GO" id="GO:0015297">
    <property type="term" value="F:antiporter activity"/>
    <property type="evidence" value="ECO:0007669"/>
    <property type="project" value="InterPro"/>
</dbReference>
<dbReference type="Pfam" id="PF01554">
    <property type="entry name" value="MatE"/>
    <property type="match status" value="2"/>
</dbReference>